<dbReference type="EMBL" id="BPLR01011837">
    <property type="protein sequence ID" value="GIY49444.1"/>
    <property type="molecule type" value="Genomic_DNA"/>
</dbReference>
<evidence type="ECO:0000313" key="2">
    <source>
        <dbReference type="Proteomes" id="UP001054945"/>
    </source>
</evidence>
<dbReference type="AlphaFoldDB" id="A0AAV4TTN9"/>
<dbReference type="Proteomes" id="UP001054945">
    <property type="component" value="Unassembled WGS sequence"/>
</dbReference>
<gene>
    <name evidence="1" type="ORF">CEXT_290691</name>
</gene>
<sequence length="116" mass="13423">MWSSDNLLSECVWAEFDMHCSYCFPKRKDLIQIVAAYIRQVSLTVKLFGRSFQPYDALFSYKDSRKTISYIPHSCNCLAMSFERITLPSTYSRIIADEIAEMGGKRGQELAESEMR</sequence>
<reference evidence="1 2" key="1">
    <citation type="submission" date="2021-06" db="EMBL/GenBank/DDBJ databases">
        <title>Caerostris extrusa draft genome.</title>
        <authorList>
            <person name="Kono N."/>
            <person name="Arakawa K."/>
        </authorList>
    </citation>
    <scope>NUCLEOTIDE SEQUENCE [LARGE SCALE GENOMIC DNA]</scope>
</reference>
<keyword evidence="2" id="KW-1185">Reference proteome</keyword>
<accession>A0AAV4TTN9</accession>
<protein>
    <submittedName>
        <fullName evidence="1">Uncharacterized protein</fullName>
    </submittedName>
</protein>
<name>A0AAV4TTN9_CAEEX</name>
<organism evidence="1 2">
    <name type="scientific">Caerostris extrusa</name>
    <name type="common">Bark spider</name>
    <name type="synonym">Caerostris bankana</name>
    <dbReference type="NCBI Taxonomy" id="172846"/>
    <lineage>
        <taxon>Eukaryota</taxon>
        <taxon>Metazoa</taxon>
        <taxon>Ecdysozoa</taxon>
        <taxon>Arthropoda</taxon>
        <taxon>Chelicerata</taxon>
        <taxon>Arachnida</taxon>
        <taxon>Araneae</taxon>
        <taxon>Araneomorphae</taxon>
        <taxon>Entelegynae</taxon>
        <taxon>Araneoidea</taxon>
        <taxon>Araneidae</taxon>
        <taxon>Caerostris</taxon>
    </lineage>
</organism>
<evidence type="ECO:0000313" key="1">
    <source>
        <dbReference type="EMBL" id="GIY49444.1"/>
    </source>
</evidence>
<comment type="caution">
    <text evidence="1">The sequence shown here is derived from an EMBL/GenBank/DDBJ whole genome shotgun (WGS) entry which is preliminary data.</text>
</comment>
<proteinExistence type="predicted"/>